<feature type="compositionally biased region" description="Acidic residues" evidence="14">
    <location>
        <begin position="17"/>
        <end position="39"/>
    </location>
</feature>
<dbReference type="SMART" id="SM00133">
    <property type="entry name" value="S_TK_X"/>
    <property type="match status" value="1"/>
</dbReference>
<gene>
    <name evidence="18" type="primary">RPS6KA2</name>
</gene>
<feature type="region of interest" description="Disordered" evidence="14">
    <location>
        <begin position="17"/>
        <end position="59"/>
    </location>
</feature>
<dbReference type="InterPro" id="IPR041906">
    <property type="entry name" value="RSK_N"/>
</dbReference>
<evidence type="ECO:0000259" key="15">
    <source>
        <dbReference type="PROSITE" id="PS50011"/>
    </source>
</evidence>
<dbReference type="RefSeq" id="XP_072822294.1">
    <property type="nucleotide sequence ID" value="XM_072966193.1"/>
</dbReference>
<feature type="binding site" evidence="13">
    <location>
        <position position="469"/>
    </location>
    <ligand>
        <name>ATP</name>
        <dbReference type="ChEBI" id="CHEBI:30616"/>
    </ligand>
</feature>
<dbReference type="InterPro" id="IPR008271">
    <property type="entry name" value="Ser/Thr_kinase_AS"/>
</dbReference>
<feature type="domain" description="Protein kinase" evidence="15">
    <location>
        <begin position="84"/>
        <end position="343"/>
    </location>
</feature>
<dbReference type="InterPro" id="IPR011009">
    <property type="entry name" value="Kinase-like_dom_sf"/>
</dbReference>
<evidence type="ECO:0000256" key="13">
    <source>
        <dbReference type="PROSITE-ProRule" id="PRU10141"/>
    </source>
</evidence>
<comment type="catalytic activity">
    <reaction evidence="10 12">
        <text>L-threonyl-[protein] + ATP = O-phospho-L-threonyl-[protein] + ADP + H(+)</text>
        <dbReference type="Rhea" id="RHEA:46608"/>
        <dbReference type="Rhea" id="RHEA-COMP:11060"/>
        <dbReference type="Rhea" id="RHEA-COMP:11605"/>
        <dbReference type="ChEBI" id="CHEBI:15378"/>
        <dbReference type="ChEBI" id="CHEBI:30013"/>
        <dbReference type="ChEBI" id="CHEBI:30616"/>
        <dbReference type="ChEBI" id="CHEBI:61977"/>
        <dbReference type="ChEBI" id="CHEBI:456216"/>
        <dbReference type="EC" id="2.7.11.1"/>
    </reaction>
</comment>
<accession>A0ABM5DN10</accession>
<dbReference type="GeneID" id="102541583"/>
<evidence type="ECO:0000256" key="10">
    <source>
        <dbReference type="ARBA" id="ARBA00047899"/>
    </source>
</evidence>
<dbReference type="InterPro" id="IPR000719">
    <property type="entry name" value="Prot_kinase_dom"/>
</dbReference>
<comment type="catalytic activity">
    <reaction evidence="11 12">
        <text>L-seryl-[protein] + ATP = O-phospho-L-seryl-[protein] + ADP + H(+)</text>
        <dbReference type="Rhea" id="RHEA:17989"/>
        <dbReference type="Rhea" id="RHEA-COMP:9863"/>
        <dbReference type="Rhea" id="RHEA-COMP:11604"/>
        <dbReference type="ChEBI" id="CHEBI:15378"/>
        <dbReference type="ChEBI" id="CHEBI:29999"/>
        <dbReference type="ChEBI" id="CHEBI:30616"/>
        <dbReference type="ChEBI" id="CHEBI:83421"/>
        <dbReference type="ChEBI" id="CHEBI:456216"/>
        <dbReference type="EC" id="2.7.11.1"/>
    </reaction>
</comment>
<keyword evidence="4" id="KW-0597">Phosphoprotein</keyword>
<dbReference type="PIRSF" id="PIRSF000606">
    <property type="entry name" value="Ribsml_S6_kin_2"/>
    <property type="match status" value="1"/>
</dbReference>
<dbReference type="PANTHER" id="PTHR24351">
    <property type="entry name" value="RIBOSOMAL PROTEIN S6 KINASE"/>
    <property type="match status" value="1"/>
</dbReference>
<evidence type="ECO:0000313" key="17">
    <source>
        <dbReference type="Proteomes" id="UP001652581"/>
    </source>
</evidence>
<evidence type="ECO:0000256" key="5">
    <source>
        <dbReference type="ARBA" id="ARBA00022679"/>
    </source>
</evidence>
<keyword evidence="9 12" id="KW-0067">ATP-binding</keyword>
<evidence type="ECO:0000256" key="7">
    <source>
        <dbReference type="ARBA" id="ARBA00022741"/>
    </source>
</evidence>
<protein>
    <recommendedName>
        <fullName evidence="12">Ribosomal protein S6 kinase</fullName>
        <ecNumber evidence="12">2.7.11.1</ecNumber>
    </recommendedName>
</protein>
<dbReference type="PROSITE" id="PS50011">
    <property type="entry name" value="PROTEIN_KINASE_DOM"/>
    <property type="match status" value="2"/>
</dbReference>
<keyword evidence="3 12" id="KW-0723">Serine/threonine-protein kinase</keyword>
<dbReference type="EC" id="2.7.11.1" evidence="12"/>
<dbReference type="PROSITE" id="PS00107">
    <property type="entry name" value="PROTEIN_KINASE_ATP"/>
    <property type="match status" value="2"/>
</dbReference>
<dbReference type="PROSITE" id="PS00108">
    <property type="entry name" value="PROTEIN_KINASE_ST"/>
    <property type="match status" value="2"/>
</dbReference>
<dbReference type="Gene3D" id="3.30.200.20">
    <property type="entry name" value="Phosphorylase Kinase, domain 1"/>
    <property type="match status" value="2"/>
</dbReference>
<feature type="domain" description="Protein kinase" evidence="15">
    <location>
        <begin position="440"/>
        <end position="697"/>
    </location>
</feature>
<dbReference type="InterPro" id="IPR016239">
    <property type="entry name" value="Ribosomal_S6_kinase_II"/>
</dbReference>
<comment type="similarity">
    <text evidence="2 12">Belongs to the protein kinase superfamily. AGC Ser/Thr protein kinase family. S6 kinase subfamily.</text>
</comment>
<feature type="binding site" evidence="13">
    <location>
        <position position="116"/>
    </location>
    <ligand>
        <name>ATP</name>
        <dbReference type="ChEBI" id="CHEBI:30616"/>
    </ligand>
</feature>
<dbReference type="GO" id="GO:0016301">
    <property type="term" value="F:kinase activity"/>
    <property type="evidence" value="ECO:0007669"/>
    <property type="project" value="UniProtKB-KW"/>
</dbReference>
<evidence type="ECO:0000256" key="3">
    <source>
        <dbReference type="ARBA" id="ARBA00022527"/>
    </source>
</evidence>
<dbReference type="Gene3D" id="1.10.510.10">
    <property type="entry name" value="Transferase(Phosphotransferase) domain 1"/>
    <property type="match status" value="2"/>
</dbReference>
<dbReference type="CDD" id="cd14178">
    <property type="entry name" value="STKc_RSK3_C"/>
    <property type="match status" value="1"/>
</dbReference>
<dbReference type="InterPro" id="IPR042766">
    <property type="entry name" value="RSK3_STKc"/>
</dbReference>
<evidence type="ECO:0000313" key="18">
    <source>
        <dbReference type="RefSeq" id="XP_072822294.1"/>
    </source>
</evidence>
<organism evidence="17 18">
    <name type="scientific">Vicugna pacos</name>
    <name type="common">Alpaca</name>
    <name type="synonym">Lama pacos</name>
    <dbReference type="NCBI Taxonomy" id="30538"/>
    <lineage>
        <taxon>Eukaryota</taxon>
        <taxon>Metazoa</taxon>
        <taxon>Chordata</taxon>
        <taxon>Craniata</taxon>
        <taxon>Vertebrata</taxon>
        <taxon>Euteleostomi</taxon>
        <taxon>Mammalia</taxon>
        <taxon>Eutheria</taxon>
        <taxon>Laurasiatheria</taxon>
        <taxon>Artiodactyla</taxon>
        <taxon>Tylopoda</taxon>
        <taxon>Camelidae</taxon>
        <taxon>Vicugna</taxon>
    </lineage>
</organism>
<keyword evidence="6" id="KW-0677">Repeat</keyword>
<dbReference type="CDD" id="cd05582">
    <property type="entry name" value="STKc_RSK_N"/>
    <property type="match status" value="1"/>
</dbReference>
<evidence type="ECO:0000256" key="4">
    <source>
        <dbReference type="ARBA" id="ARBA00022553"/>
    </source>
</evidence>
<dbReference type="Pfam" id="PF00069">
    <property type="entry name" value="Pkinase"/>
    <property type="match status" value="2"/>
</dbReference>
<evidence type="ECO:0000256" key="9">
    <source>
        <dbReference type="ARBA" id="ARBA00022840"/>
    </source>
</evidence>
<evidence type="ECO:0000256" key="14">
    <source>
        <dbReference type="SAM" id="MobiDB-lite"/>
    </source>
</evidence>
<keyword evidence="8 12" id="KW-0418">Kinase</keyword>
<reference evidence="18" key="1">
    <citation type="submission" date="2025-08" db="UniProtKB">
        <authorList>
            <consortium name="RefSeq"/>
        </authorList>
    </citation>
    <scope>IDENTIFICATION</scope>
</reference>
<dbReference type="Pfam" id="PF00433">
    <property type="entry name" value="Pkinase_C"/>
    <property type="match status" value="1"/>
</dbReference>
<sequence>MPIAQLLELWKKIEVEPMETETTEEDLNLDSEPAVEDTAEEGKYEAAQPETKSAAAGEEEGVVKEIDISHHVKEGFEKADPSQFELLKVLGQGSYGKVFLVRKVKGSDAGQLYAMKVLKKATLKVRDRVRSKMERDILAEVNHPFIVKLHYAFQTEGKLYLILDFLRGGDLFTRLSKEVMFTEEDVKFYLAELALALDHLHGLGIIYRDLKPENILLDEEGHIKITDFGLSKEAIDHDKRAYSFCGTIEYMAPEVVNRRGHTQSADWWSFGVLMFEMLTGSLPFQGKDRKETMALILKAKLGMPQFLSTEAQSLLRALFKRNPCNRLGAGIDGVEEIKRHPFFITIDWNKLYRKEIKPPFKPAVGRPEDTFHFDPEFTARTPTDSPGVPPSANAHHLFRGFSFVASSLVQEPSQQDPHKATVHPIVQQLHGNNIHFTDGYEIKEDIGVGSYSVCKRCVHKATDAEYAVKIIDKSKRDPSEEIEILLRYGQHPNIITLKDVYDDGKSVYLVMELMRGGELLDRILRQRCFSEREASDVLCTITKTMDYLHSQGVVHRDLKPSNILYMDESGNPESIRICDFGFAKQLRAENGLLMTPCYTANFVAPEVLKRQGYDAACDIWSLGILLYTMLAGFTPFANGPDDTPEDILARIGSGKYALSGGNWDSISDAAKDVVSKMLHVDPHQRLTAVQVLKHPWVVNREYLSQNQLSRQDVHLVKGAMAATYFALNRTPQAPRLEPVLSSSLAQRRGMKRLTSTRL</sequence>
<proteinExistence type="inferred from homology"/>
<evidence type="ECO:0000259" key="16">
    <source>
        <dbReference type="PROSITE" id="PS51285"/>
    </source>
</evidence>
<dbReference type="InterPro" id="IPR017892">
    <property type="entry name" value="Pkinase_C"/>
</dbReference>
<evidence type="ECO:0000256" key="1">
    <source>
        <dbReference type="ARBA" id="ARBA00001946"/>
    </source>
</evidence>
<dbReference type="InterPro" id="IPR000961">
    <property type="entry name" value="AGC-kinase_C"/>
</dbReference>
<dbReference type="InterPro" id="IPR017441">
    <property type="entry name" value="Protein_kinase_ATP_BS"/>
</dbReference>
<keyword evidence="5 12" id="KW-0808">Transferase</keyword>
<evidence type="ECO:0000256" key="11">
    <source>
        <dbReference type="ARBA" id="ARBA00048679"/>
    </source>
</evidence>
<comment type="cofactor">
    <cofactor evidence="1 12">
        <name>Mg(2+)</name>
        <dbReference type="ChEBI" id="CHEBI:18420"/>
    </cofactor>
</comment>
<name>A0ABM5DN10_VICPA</name>
<evidence type="ECO:0000256" key="12">
    <source>
        <dbReference type="PIRNR" id="PIRNR000606"/>
    </source>
</evidence>
<dbReference type="SUPFAM" id="SSF56112">
    <property type="entry name" value="Protein kinase-like (PK-like)"/>
    <property type="match status" value="2"/>
</dbReference>
<dbReference type="SMART" id="SM00220">
    <property type="entry name" value="S_TKc"/>
    <property type="match status" value="2"/>
</dbReference>
<evidence type="ECO:0000256" key="8">
    <source>
        <dbReference type="ARBA" id="ARBA00022777"/>
    </source>
</evidence>
<keyword evidence="17" id="KW-1185">Reference proteome</keyword>
<evidence type="ECO:0000256" key="2">
    <source>
        <dbReference type="ARBA" id="ARBA00009804"/>
    </source>
</evidence>
<feature type="domain" description="AGC-kinase C-terminal" evidence="16">
    <location>
        <begin position="344"/>
        <end position="413"/>
    </location>
</feature>
<evidence type="ECO:0000256" key="6">
    <source>
        <dbReference type="ARBA" id="ARBA00022737"/>
    </source>
</evidence>
<dbReference type="Proteomes" id="UP001652581">
    <property type="component" value="Chromosome 8"/>
</dbReference>
<keyword evidence="7 12" id="KW-0547">Nucleotide-binding</keyword>
<dbReference type="PROSITE" id="PS51285">
    <property type="entry name" value="AGC_KINASE_CTER"/>
    <property type="match status" value="1"/>
</dbReference>